<sequence>MADYSPLTDPSTWRLHHDNREVARLRVTGTDMPWVHAEVEALPGFEEFGPLFAEQERATEQEDWERADACYERIRAALVMSFPDGTPVAEFLLHVHGDGTAAWRWSDEPFEEFDEEQ</sequence>
<dbReference type="OrthoDB" id="3394546at2"/>
<evidence type="ECO:0000313" key="1">
    <source>
        <dbReference type="EMBL" id="TWF89973.1"/>
    </source>
</evidence>
<keyword evidence="2" id="KW-1185">Reference proteome</keyword>
<dbReference type="RefSeq" id="WP_145909231.1">
    <property type="nucleotide sequence ID" value="NZ_BAAAMZ010000001.1"/>
</dbReference>
<reference evidence="1 2" key="1">
    <citation type="submission" date="2019-06" db="EMBL/GenBank/DDBJ databases">
        <title>Sequencing the genomes of 1000 actinobacteria strains.</title>
        <authorList>
            <person name="Klenk H.-P."/>
        </authorList>
    </citation>
    <scope>NUCLEOTIDE SEQUENCE [LARGE SCALE GENOMIC DNA]</scope>
    <source>
        <strain evidence="1 2">DSM 44826</strain>
    </source>
</reference>
<name>A0A561TS79_9ACTN</name>
<dbReference type="AlphaFoldDB" id="A0A561TS79"/>
<comment type="caution">
    <text evidence="1">The sequence shown here is derived from an EMBL/GenBank/DDBJ whole genome shotgun (WGS) entry which is preliminary data.</text>
</comment>
<protein>
    <submittedName>
        <fullName evidence="1">Uncharacterized protein</fullName>
    </submittedName>
</protein>
<accession>A0A561TS79</accession>
<dbReference type="Proteomes" id="UP000317940">
    <property type="component" value="Unassembled WGS sequence"/>
</dbReference>
<evidence type="ECO:0000313" key="2">
    <source>
        <dbReference type="Proteomes" id="UP000317940"/>
    </source>
</evidence>
<proteinExistence type="predicted"/>
<gene>
    <name evidence="1" type="ORF">FHX73_1317</name>
</gene>
<organism evidence="1 2">
    <name type="scientific">Kitasatospora viridis</name>
    <dbReference type="NCBI Taxonomy" id="281105"/>
    <lineage>
        <taxon>Bacteria</taxon>
        <taxon>Bacillati</taxon>
        <taxon>Actinomycetota</taxon>
        <taxon>Actinomycetes</taxon>
        <taxon>Kitasatosporales</taxon>
        <taxon>Streptomycetaceae</taxon>
        <taxon>Kitasatospora</taxon>
    </lineage>
</organism>
<dbReference type="EMBL" id="VIWT01000003">
    <property type="protein sequence ID" value="TWF89973.1"/>
    <property type="molecule type" value="Genomic_DNA"/>
</dbReference>